<dbReference type="InterPro" id="IPR011990">
    <property type="entry name" value="TPR-like_helical_dom_sf"/>
</dbReference>
<evidence type="ECO:0000313" key="9">
    <source>
        <dbReference type="Proteomes" id="UP000184516"/>
    </source>
</evidence>
<evidence type="ECO:0000256" key="3">
    <source>
        <dbReference type="ARBA" id="ARBA00022729"/>
    </source>
</evidence>
<dbReference type="Pfam" id="PF07980">
    <property type="entry name" value="SusD_RagB"/>
    <property type="match status" value="1"/>
</dbReference>
<sequence length="607" mass="68982">MNNFIKKTVIIIMAFSLNSCSDFLEPDSLSTFDTQYVFSNVIDARKATNAIYAHFGQDGFRSRLSSNFQGNTDIEASGELNSSTTRHEIFGIRAKDGNTDLRTVWDLAYKAIRDCNVVIDGIHKSKTYNDPLTSTTDIATYNQFLGEAYTVRAYWYSMLIFTFGDVPLIIQAPIAGVDYNTPKVDRNDILSSVIKDLIDIEEKMQWSDKNDYGVEQINREFAIGMIARLSLQRGGYFLTPEMKMDRRSDYLDYYKIARDYSKKLMTLKDRELPTDFAQIFKNECEFIVAKNSDVLFEVPFAIGEGDVAWNIGIRVNGGDAAKHNYGSGSNYMNVPASYFYSFDFKDKRRDVTCGLYILDVDNIQKFVGIGAISQGKWSRSFVKTPLGKTTDKGTGINWPLMRYADVLLMFAESENELNGPTAEAKEAFSRVRKRAFNTVDWPVKVDEYIANVSTSKNAFFDAIVNERAWEFGGELTRKSELIRWNLYNKKIDETVNNLHKLADDAFYGLGTLPDYVYVKTNVDGTISILNLNEKLAVAPVDPAYVRKPWLIDLKKTSDPTTYNNFINVYFSPYQQGHPVKYIFPIPSTTIVNSMGVLKNEGYNDFNP</sequence>
<dbReference type="AlphaFoldDB" id="A0A1M5LPT3"/>
<keyword evidence="4" id="KW-0472">Membrane</keyword>
<name>A0A1M5LPT3_9FLAO</name>
<feature type="domain" description="RagB/SusD" evidence="6">
    <location>
        <begin position="377"/>
        <end position="602"/>
    </location>
</feature>
<dbReference type="EMBL" id="FQWB01000005">
    <property type="protein sequence ID" value="SHG67114.1"/>
    <property type="molecule type" value="Genomic_DNA"/>
</dbReference>
<proteinExistence type="inferred from homology"/>
<feature type="domain" description="SusD-like N-terminal" evidence="7">
    <location>
        <begin position="23"/>
        <end position="197"/>
    </location>
</feature>
<keyword evidence="9" id="KW-1185">Reference proteome</keyword>
<comment type="similarity">
    <text evidence="2">Belongs to the SusD family.</text>
</comment>
<accession>A0A1M5LPT3</accession>
<comment type="subcellular location">
    <subcellularLocation>
        <location evidence="1">Cell outer membrane</location>
    </subcellularLocation>
</comment>
<dbReference type="Proteomes" id="UP000184516">
    <property type="component" value="Unassembled WGS sequence"/>
</dbReference>
<evidence type="ECO:0000256" key="5">
    <source>
        <dbReference type="ARBA" id="ARBA00023237"/>
    </source>
</evidence>
<evidence type="ECO:0000256" key="2">
    <source>
        <dbReference type="ARBA" id="ARBA00006275"/>
    </source>
</evidence>
<reference evidence="9" key="1">
    <citation type="submission" date="2016-11" db="EMBL/GenBank/DDBJ databases">
        <authorList>
            <person name="Varghese N."/>
            <person name="Submissions S."/>
        </authorList>
    </citation>
    <scope>NUCLEOTIDE SEQUENCE [LARGE SCALE GENOMIC DNA]</scope>
    <source>
        <strain evidence="9">DSM 19978</strain>
    </source>
</reference>
<evidence type="ECO:0000259" key="6">
    <source>
        <dbReference type="Pfam" id="PF07980"/>
    </source>
</evidence>
<gene>
    <name evidence="8" type="ORF">SAMN05443549_105293</name>
</gene>
<dbReference type="GO" id="GO:0009279">
    <property type="term" value="C:cell outer membrane"/>
    <property type="evidence" value="ECO:0007669"/>
    <property type="project" value="UniProtKB-SubCell"/>
</dbReference>
<keyword evidence="5" id="KW-0998">Cell outer membrane</keyword>
<dbReference type="InterPro" id="IPR012944">
    <property type="entry name" value="SusD_RagB_dom"/>
</dbReference>
<dbReference type="Gene3D" id="1.25.40.390">
    <property type="match status" value="1"/>
</dbReference>
<dbReference type="InterPro" id="IPR033985">
    <property type="entry name" value="SusD-like_N"/>
</dbReference>
<dbReference type="STRING" id="468056.SAMN05443549_105293"/>
<evidence type="ECO:0000259" key="7">
    <source>
        <dbReference type="Pfam" id="PF14322"/>
    </source>
</evidence>
<dbReference type="Pfam" id="PF14322">
    <property type="entry name" value="SusD-like_3"/>
    <property type="match status" value="1"/>
</dbReference>
<evidence type="ECO:0000256" key="1">
    <source>
        <dbReference type="ARBA" id="ARBA00004442"/>
    </source>
</evidence>
<evidence type="ECO:0000313" key="8">
    <source>
        <dbReference type="EMBL" id="SHG67114.1"/>
    </source>
</evidence>
<dbReference type="RefSeq" id="WP_073371225.1">
    <property type="nucleotide sequence ID" value="NZ_FQWB01000005.1"/>
</dbReference>
<evidence type="ECO:0000256" key="4">
    <source>
        <dbReference type="ARBA" id="ARBA00023136"/>
    </source>
</evidence>
<dbReference type="SUPFAM" id="SSF48452">
    <property type="entry name" value="TPR-like"/>
    <property type="match status" value="1"/>
</dbReference>
<protein>
    <submittedName>
        <fullName evidence="8">Starch-binding associating with outer membrane</fullName>
    </submittedName>
</protein>
<organism evidence="8 9">
    <name type="scientific">Flavobacterium fluvii</name>
    <dbReference type="NCBI Taxonomy" id="468056"/>
    <lineage>
        <taxon>Bacteria</taxon>
        <taxon>Pseudomonadati</taxon>
        <taxon>Bacteroidota</taxon>
        <taxon>Flavobacteriia</taxon>
        <taxon>Flavobacteriales</taxon>
        <taxon>Flavobacteriaceae</taxon>
        <taxon>Flavobacterium</taxon>
    </lineage>
</organism>
<keyword evidence="3" id="KW-0732">Signal</keyword>